<keyword evidence="2" id="KW-1185">Reference proteome</keyword>
<comment type="caution">
    <text evidence="1">The sequence shown here is derived from an EMBL/GenBank/DDBJ whole genome shotgun (WGS) entry which is preliminary data.</text>
</comment>
<proteinExistence type="predicted"/>
<evidence type="ECO:0000313" key="1">
    <source>
        <dbReference type="EMBL" id="GAV06244.1"/>
    </source>
</evidence>
<reference evidence="1 2" key="1">
    <citation type="journal article" date="2016" name="Nat. Commun.">
        <title>Extremotolerant tardigrade genome and improved radiotolerance of human cultured cells by tardigrade-unique protein.</title>
        <authorList>
            <person name="Hashimoto T."/>
            <person name="Horikawa D.D."/>
            <person name="Saito Y."/>
            <person name="Kuwahara H."/>
            <person name="Kozuka-Hata H."/>
            <person name="Shin-I T."/>
            <person name="Minakuchi Y."/>
            <person name="Ohishi K."/>
            <person name="Motoyama A."/>
            <person name="Aizu T."/>
            <person name="Enomoto A."/>
            <person name="Kondo K."/>
            <person name="Tanaka S."/>
            <person name="Hara Y."/>
            <person name="Koshikawa S."/>
            <person name="Sagara H."/>
            <person name="Miura T."/>
            <person name="Yokobori S."/>
            <person name="Miyagawa K."/>
            <person name="Suzuki Y."/>
            <person name="Kubo T."/>
            <person name="Oyama M."/>
            <person name="Kohara Y."/>
            <person name="Fujiyama A."/>
            <person name="Arakawa K."/>
            <person name="Katayama T."/>
            <person name="Toyoda A."/>
            <person name="Kunieda T."/>
        </authorList>
    </citation>
    <scope>NUCLEOTIDE SEQUENCE [LARGE SCALE GENOMIC DNA]</scope>
    <source>
        <strain evidence="1 2">YOKOZUNA-1</strain>
    </source>
</reference>
<name>A0A1D1W4B9_RAMVA</name>
<accession>A0A1D1W4B9</accession>
<sequence>MTATGLAPRGGAWKPLDNQISKQVIALLPNKAFMHRQMALTRAPKSLTFPAYAWLRLTGNISIFK</sequence>
<dbReference type="EMBL" id="BDGG01000013">
    <property type="protein sequence ID" value="GAV06244.1"/>
    <property type="molecule type" value="Genomic_DNA"/>
</dbReference>
<gene>
    <name evidence="1" type="primary">RvY_16265-1</name>
    <name evidence="1" type="synonym">RvY_16265.1</name>
    <name evidence="1" type="ORF">RvY_16265</name>
</gene>
<dbReference type="AlphaFoldDB" id="A0A1D1W4B9"/>
<dbReference type="Proteomes" id="UP000186922">
    <property type="component" value="Unassembled WGS sequence"/>
</dbReference>
<protein>
    <submittedName>
        <fullName evidence="1">Uncharacterized protein</fullName>
    </submittedName>
</protein>
<organism evidence="1 2">
    <name type="scientific">Ramazzottius varieornatus</name>
    <name type="common">Water bear</name>
    <name type="synonym">Tardigrade</name>
    <dbReference type="NCBI Taxonomy" id="947166"/>
    <lineage>
        <taxon>Eukaryota</taxon>
        <taxon>Metazoa</taxon>
        <taxon>Ecdysozoa</taxon>
        <taxon>Tardigrada</taxon>
        <taxon>Eutardigrada</taxon>
        <taxon>Parachela</taxon>
        <taxon>Hypsibioidea</taxon>
        <taxon>Ramazzottiidae</taxon>
        <taxon>Ramazzottius</taxon>
    </lineage>
</organism>
<evidence type="ECO:0000313" key="2">
    <source>
        <dbReference type="Proteomes" id="UP000186922"/>
    </source>
</evidence>